<dbReference type="Proteomes" id="UP000608154">
    <property type="component" value="Unassembled WGS sequence"/>
</dbReference>
<organism evidence="1 2">
    <name type="scientific">Novosphingobium endophyticum</name>
    <dbReference type="NCBI Taxonomy" id="1955250"/>
    <lineage>
        <taxon>Bacteria</taxon>
        <taxon>Pseudomonadati</taxon>
        <taxon>Pseudomonadota</taxon>
        <taxon>Alphaproteobacteria</taxon>
        <taxon>Sphingomonadales</taxon>
        <taxon>Sphingomonadaceae</taxon>
        <taxon>Novosphingobium</taxon>
    </lineage>
</organism>
<evidence type="ECO:0008006" key="3">
    <source>
        <dbReference type="Google" id="ProtNLM"/>
    </source>
</evidence>
<evidence type="ECO:0000313" key="2">
    <source>
        <dbReference type="Proteomes" id="UP000608154"/>
    </source>
</evidence>
<comment type="caution">
    <text evidence="1">The sequence shown here is derived from an EMBL/GenBank/DDBJ whole genome shotgun (WGS) entry which is preliminary data.</text>
</comment>
<dbReference type="AlphaFoldDB" id="A0A916TRZ9"/>
<keyword evidence="2" id="KW-1185">Reference proteome</keyword>
<dbReference type="EMBL" id="BMHK01000008">
    <property type="protein sequence ID" value="GGB98605.1"/>
    <property type="molecule type" value="Genomic_DNA"/>
</dbReference>
<proteinExistence type="predicted"/>
<dbReference type="InterPro" id="IPR036388">
    <property type="entry name" value="WH-like_DNA-bd_sf"/>
</dbReference>
<accession>A0A916TRZ9</accession>
<sequence length="181" mass="19846">MRNRAKAIRLIGIANELLAMARELEIGQPLISESAGALSAGSHAAVPREAARQDHPIWVELARQAYDDRRRRTKIFGIEALFGEPAWDILLDLFIAAKERRRVSVTSACIGSAVPSTTALRWITILEKHGLLVREADPGDARRVYVKLSARGYAAMLEYFASSSRSVVLLDDPGHSSAAAR</sequence>
<dbReference type="Gene3D" id="1.10.10.10">
    <property type="entry name" value="Winged helix-like DNA-binding domain superfamily/Winged helix DNA-binding domain"/>
    <property type="match status" value="1"/>
</dbReference>
<reference evidence="1" key="2">
    <citation type="submission" date="2020-09" db="EMBL/GenBank/DDBJ databases">
        <authorList>
            <person name="Sun Q."/>
            <person name="Zhou Y."/>
        </authorList>
    </citation>
    <scope>NUCLEOTIDE SEQUENCE</scope>
    <source>
        <strain evidence="1">CGMCC 1.15095</strain>
    </source>
</reference>
<evidence type="ECO:0000313" key="1">
    <source>
        <dbReference type="EMBL" id="GGB98605.1"/>
    </source>
</evidence>
<gene>
    <name evidence="1" type="ORF">GCM10011494_16370</name>
</gene>
<dbReference type="SUPFAM" id="SSF46785">
    <property type="entry name" value="Winged helix' DNA-binding domain"/>
    <property type="match status" value="1"/>
</dbReference>
<name>A0A916TRZ9_9SPHN</name>
<dbReference type="InterPro" id="IPR036390">
    <property type="entry name" value="WH_DNA-bd_sf"/>
</dbReference>
<protein>
    <recommendedName>
        <fullName evidence="3">MarR family transcriptional regulator</fullName>
    </recommendedName>
</protein>
<reference evidence="1" key="1">
    <citation type="journal article" date="2014" name="Int. J. Syst. Evol. Microbiol.">
        <title>Complete genome sequence of Corynebacterium casei LMG S-19264T (=DSM 44701T), isolated from a smear-ripened cheese.</title>
        <authorList>
            <consortium name="US DOE Joint Genome Institute (JGI-PGF)"/>
            <person name="Walter F."/>
            <person name="Albersmeier A."/>
            <person name="Kalinowski J."/>
            <person name="Ruckert C."/>
        </authorList>
    </citation>
    <scope>NUCLEOTIDE SEQUENCE</scope>
    <source>
        <strain evidence="1">CGMCC 1.15095</strain>
    </source>
</reference>